<accession>A0A1X1EKF5</accession>
<proteinExistence type="predicted"/>
<dbReference type="AlphaFoldDB" id="A0A1X1EKF5"/>
<dbReference type="Proteomes" id="UP000193749">
    <property type="component" value="Unassembled WGS sequence"/>
</dbReference>
<evidence type="ECO:0000313" key="2">
    <source>
        <dbReference type="EMBL" id="ORM89420.1"/>
    </source>
</evidence>
<reference evidence="2 3" key="1">
    <citation type="journal article" date="2017" name="Antonie Van Leeuwenhoek">
        <title>Phylogenomic resolution of the bacterial genus Pantoea and its relationship with Erwinia and Tatumella.</title>
        <authorList>
            <person name="Palmer M."/>
            <person name="Steenkamp E.T."/>
            <person name="Coetzee M.P."/>
            <person name="Chan W.Y."/>
            <person name="van Zyl E."/>
            <person name="De Maayer P."/>
            <person name="Coutinho T.A."/>
            <person name="Blom J."/>
            <person name="Smits T.H."/>
            <person name="Duffy B."/>
            <person name="Venter S.N."/>
        </authorList>
    </citation>
    <scope>NUCLEOTIDE SEQUENCE [LARGE SCALE GENOMIC DNA]</scope>
    <source>
        <strain evidence="2 3">LMG 2657</strain>
    </source>
</reference>
<sequence length="120" mass="13980">MVPIWYRYGVIRGKPLLFLNDLSMNIGSEHEPGFICNKSILCRQHPYIAIYLLTLQSCITYLDGRRSESHLKVQLFRLFYHIIAIILALWLKKQLHYFLIQTSCLPISVRGLSLLVCDVN</sequence>
<evidence type="ECO:0000256" key="1">
    <source>
        <dbReference type="SAM" id="Phobius"/>
    </source>
</evidence>
<evidence type="ECO:0000313" key="3">
    <source>
        <dbReference type="Proteomes" id="UP000193749"/>
    </source>
</evidence>
<keyword evidence="1" id="KW-0472">Membrane</keyword>
<organism evidence="2 3">
    <name type="scientific">Pantoea cypripedii</name>
    <name type="common">Pectobacterium cypripedii</name>
    <name type="synonym">Erwinia cypripedii</name>
    <dbReference type="NCBI Taxonomy" id="55209"/>
    <lineage>
        <taxon>Bacteria</taxon>
        <taxon>Pseudomonadati</taxon>
        <taxon>Pseudomonadota</taxon>
        <taxon>Gammaproteobacteria</taxon>
        <taxon>Enterobacterales</taxon>
        <taxon>Erwiniaceae</taxon>
        <taxon>Pantoea</taxon>
    </lineage>
</organism>
<comment type="caution">
    <text evidence="2">The sequence shown here is derived from an EMBL/GenBank/DDBJ whole genome shotgun (WGS) entry which is preliminary data.</text>
</comment>
<protein>
    <submittedName>
        <fullName evidence="2">Uncharacterized protein</fullName>
    </submittedName>
</protein>
<name>A0A1X1EKF5_PANCY</name>
<gene>
    <name evidence="2" type="ORF">HA50_22535</name>
</gene>
<dbReference type="EMBL" id="MLJI01000002">
    <property type="protein sequence ID" value="ORM89420.1"/>
    <property type="molecule type" value="Genomic_DNA"/>
</dbReference>
<keyword evidence="3" id="KW-1185">Reference proteome</keyword>
<keyword evidence="1" id="KW-1133">Transmembrane helix</keyword>
<keyword evidence="1" id="KW-0812">Transmembrane</keyword>
<feature type="transmembrane region" description="Helical" evidence="1">
    <location>
        <begin position="75"/>
        <end position="91"/>
    </location>
</feature>